<dbReference type="AlphaFoldDB" id="A0A2P2R1Z5"/>
<organism evidence="1">
    <name type="scientific">Rhizophora mucronata</name>
    <name type="common">Asiatic mangrove</name>
    <dbReference type="NCBI Taxonomy" id="61149"/>
    <lineage>
        <taxon>Eukaryota</taxon>
        <taxon>Viridiplantae</taxon>
        <taxon>Streptophyta</taxon>
        <taxon>Embryophyta</taxon>
        <taxon>Tracheophyta</taxon>
        <taxon>Spermatophyta</taxon>
        <taxon>Magnoliopsida</taxon>
        <taxon>eudicotyledons</taxon>
        <taxon>Gunneridae</taxon>
        <taxon>Pentapetalae</taxon>
        <taxon>rosids</taxon>
        <taxon>fabids</taxon>
        <taxon>Malpighiales</taxon>
        <taxon>Rhizophoraceae</taxon>
        <taxon>Rhizophora</taxon>
    </lineage>
</organism>
<sequence>MFWPFTELHTFSNLVTGILLQNCSMYSSMQLPEQVEWYSNGLVGSPVL</sequence>
<protein>
    <submittedName>
        <fullName evidence="1">Uncharacterized protein</fullName>
    </submittedName>
</protein>
<proteinExistence type="predicted"/>
<accession>A0A2P2R1Z5</accession>
<evidence type="ECO:0000313" key="1">
    <source>
        <dbReference type="EMBL" id="MBX73286.1"/>
    </source>
</evidence>
<reference evidence="1" key="1">
    <citation type="submission" date="2018-02" db="EMBL/GenBank/DDBJ databases">
        <title>Rhizophora mucronata_Transcriptome.</title>
        <authorList>
            <person name="Meera S.P."/>
            <person name="Sreeshan A."/>
            <person name="Augustine A."/>
        </authorList>
    </citation>
    <scope>NUCLEOTIDE SEQUENCE</scope>
    <source>
        <tissue evidence="1">Leaf</tissue>
    </source>
</reference>
<dbReference type="EMBL" id="GGEC01092802">
    <property type="protein sequence ID" value="MBX73286.1"/>
    <property type="molecule type" value="Transcribed_RNA"/>
</dbReference>
<name>A0A2P2R1Z5_RHIMU</name>